<name>A0A533Q5I9_9BACT</name>
<evidence type="ECO:0000313" key="2">
    <source>
        <dbReference type="Proteomes" id="UP000319783"/>
    </source>
</evidence>
<evidence type="ECO:0000313" key="1">
    <source>
        <dbReference type="EMBL" id="TLD39794.1"/>
    </source>
</evidence>
<gene>
    <name evidence="1" type="ORF">JETT_3948</name>
</gene>
<dbReference type="EMBL" id="SULG01000209">
    <property type="protein sequence ID" value="TLD39794.1"/>
    <property type="molecule type" value="Genomic_DNA"/>
</dbReference>
<protein>
    <submittedName>
        <fullName evidence="1">Uncharacterized protein</fullName>
    </submittedName>
</protein>
<sequence>MGNYLKYSAKPGVGANLVFALVMEKRTGSGFAQRVGEHKVRPYL</sequence>
<dbReference type="AlphaFoldDB" id="A0A533Q5I9"/>
<reference evidence="1 2" key="1">
    <citation type="submission" date="2019-04" db="EMBL/GenBank/DDBJ databases">
        <title>Genome of a novel bacterium Candidatus Jettenia ecosi reconstructed from metagenome of an anammox bioreactor.</title>
        <authorList>
            <person name="Mardanov A.V."/>
            <person name="Beletsky A.V."/>
            <person name="Ravin N.V."/>
            <person name="Botchkova E.A."/>
            <person name="Litti Y.V."/>
            <person name="Nozhevnikova A.N."/>
        </authorList>
    </citation>
    <scope>NUCLEOTIDE SEQUENCE [LARGE SCALE GENOMIC DNA]</scope>
    <source>
        <strain evidence="1">J2</strain>
    </source>
</reference>
<comment type="caution">
    <text evidence="1">The sequence shown here is derived from an EMBL/GenBank/DDBJ whole genome shotgun (WGS) entry which is preliminary data.</text>
</comment>
<proteinExistence type="predicted"/>
<dbReference type="Proteomes" id="UP000319783">
    <property type="component" value="Unassembled WGS sequence"/>
</dbReference>
<accession>A0A533Q5I9</accession>
<organism evidence="1 2">
    <name type="scientific">Candidatus Jettenia ecosi</name>
    <dbReference type="NCBI Taxonomy" id="2494326"/>
    <lineage>
        <taxon>Bacteria</taxon>
        <taxon>Pseudomonadati</taxon>
        <taxon>Planctomycetota</taxon>
        <taxon>Candidatus Brocadiia</taxon>
        <taxon>Candidatus Brocadiales</taxon>
        <taxon>Candidatus Brocadiaceae</taxon>
        <taxon>Candidatus Jettenia</taxon>
    </lineage>
</organism>